<dbReference type="AlphaFoldDB" id="A5D1D1"/>
<sequence length="275" mass="29798">MEHRSLACLVSWLPSLQELIGTNCPIGITDTEKYIAYLDGTELQTASVGDPIRKGSAAEAGINEGRRIVRKIGREVYGVPYIGMSIPLKNEEGRVIGTISCGIPISLQEEINDLSVKVNQKLESLELSTSNVAASSEQFAATVNVLAQNADGIKSKLNIMNSIIELIQEISDQTHLLGLNAAIEAARAGEQGRGFNVVAEEIRKLANKTKESVKQIYSEIKGILESIEEIALNIQQIAATSEEQASTSVEIGEATRGLKEDSRKILELAEKLVIR</sequence>
<dbReference type="KEGG" id="pth:PTH_1762"/>
<proteinExistence type="predicted"/>
<evidence type="ECO:0000256" key="2">
    <source>
        <dbReference type="PROSITE-ProRule" id="PRU00284"/>
    </source>
</evidence>
<dbReference type="SUPFAM" id="SSF103190">
    <property type="entry name" value="Sensory domain-like"/>
    <property type="match status" value="1"/>
</dbReference>
<dbReference type="PROSITE" id="PS50111">
    <property type="entry name" value="CHEMOTAXIS_TRANSDUC_2"/>
    <property type="match status" value="1"/>
</dbReference>
<protein>
    <recommendedName>
        <fullName evidence="3">Methyl-accepting transducer domain-containing protein</fullName>
    </recommendedName>
</protein>
<dbReference type="GO" id="GO:0016020">
    <property type="term" value="C:membrane"/>
    <property type="evidence" value="ECO:0007669"/>
    <property type="project" value="InterPro"/>
</dbReference>
<dbReference type="GO" id="GO:0007165">
    <property type="term" value="P:signal transduction"/>
    <property type="evidence" value="ECO:0007669"/>
    <property type="project" value="UniProtKB-KW"/>
</dbReference>
<reference evidence="5" key="1">
    <citation type="journal article" date="2008" name="Genome Res.">
        <title>The genome of Pelotomaculum thermopropionicum reveals niche-associated evolution in anaerobic microbiota.</title>
        <authorList>
            <person name="Kosaka T."/>
            <person name="Kato S."/>
            <person name="Shimoyama T."/>
            <person name="Ishii S."/>
            <person name="Abe T."/>
            <person name="Watanabe K."/>
        </authorList>
    </citation>
    <scope>NUCLEOTIDE SEQUENCE [LARGE SCALE GENOMIC DNA]</scope>
    <source>
        <strain evidence="5">DSM 13744 / JCM 10971 / SI</strain>
    </source>
</reference>
<keyword evidence="5" id="KW-1185">Reference proteome</keyword>
<feature type="domain" description="Methyl-accepting transducer" evidence="3">
    <location>
        <begin position="109"/>
        <end position="275"/>
    </location>
</feature>
<accession>A5D1D1</accession>
<dbReference type="PANTHER" id="PTHR32089">
    <property type="entry name" value="METHYL-ACCEPTING CHEMOTAXIS PROTEIN MCPB"/>
    <property type="match status" value="1"/>
</dbReference>
<evidence type="ECO:0000313" key="5">
    <source>
        <dbReference type="Proteomes" id="UP000006556"/>
    </source>
</evidence>
<organism evidence="4 5">
    <name type="scientific">Pelotomaculum thermopropionicum (strain DSM 13744 / JCM 10971 / SI)</name>
    <dbReference type="NCBI Taxonomy" id="370438"/>
    <lineage>
        <taxon>Bacteria</taxon>
        <taxon>Bacillati</taxon>
        <taxon>Bacillota</taxon>
        <taxon>Clostridia</taxon>
        <taxon>Eubacteriales</taxon>
        <taxon>Desulfotomaculaceae</taxon>
        <taxon>Pelotomaculum</taxon>
    </lineage>
</organism>
<evidence type="ECO:0000259" key="3">
    <source>
        <dbReference type="PROSITE" id="PS50111"/>
    </source>
</evidence>
<evidence type="ECO:0000313" key="4">
    <source>
        <dbReference type="EMBL" id="BAF59943.1"/>
    </source>
</evidence>
<dbReference type="eggNOG" id="COG0840">
    <property type="taxonomic scope" value="Bacteria"/>
</dbReference>
<dbReference type="Gene3D" id="1.10.287.950">
    <property type="entry name" value="Methyl-accepting chemotaxis protein"/>
    <property type="match status" value="1"/>
</dbReference>
<dbReference type="EMBL" id="AP009389">
    <property type="protein sequence ID" value="BAF59943.1"/>
    <property type="molecule type" value="Genomic_DNA"/>
</dbReference>
<dbReference type="PANTHER" id="PTHR32089:SF112">
    <property type="entry name" value="LYSOZYME-LIKE PROTEIN-RELATED"/>
    <property type="match status" value="1"/>
</dbReference>
<name>A5D1D1_PELTS</name>
<keyword evidence="1 2" id="KW-0807">Transducer</keyword>
<dbReference type="InterPro" id="IPR029151">
    <property type="entry name" value="Sensor-like_sf"/>
</dbReference>
<gene>
    <name evidence="4" type="ordered locus">PTH_1762</name>
</gene>
<dbReference type="InterPro" id="IPR004089">
    <property type="entry name" value="MCPsignal_dom"/>
</dbReference>
<dbReference type="SMART" id="SM00283">
    <property type="entry name" value="MA"/>
    <property type="match status" value="1"/>
</dbReference>
<evidence type="ECO:0000256" key="1">
    <source>
        <dbReference type="ARBA" id="ARBA00023224"/>
    </source>
</evidence>
<dbReference type="HOGENOM" id="CLU_043276_0_0_9"/>
<dbReference type="Proteomes" id="UP000006556">
    <property type="component" value="Chromosome"/>
</dbReference>
<dbReference type="Pfam" id="PF00015">
    <property type="entry name" value="MCPsignal"/>
    <property type="match status" value="1"/>
</dbReference>
<dbReference type="STRING" id="370438.PTH_1762"/>
<dbReference type="SUPFAM" id="SSF58104">
    <property type="entry name" value="Methyl-accepting chemotaxis protein (MCP) signaling domain"/>
    <property type="match status" value="1"/>
</dbReference>